<evidence type="ECO:0000313" key="5">
    <source>
        <dbReference type="Proteomes" id="UP000676169"/>
    </source>
</evidence>
<feature type="region of interest" description="Disordered" evidence="1">
    <location>
        <begin position="28"/>
        <end position="59"/>
    </location>
</feature>
<dbReference type="RefSeq" id="WP_211630416.1">
    <property type="nucleotide sequence ID" value="NZ_CP073100.1"/>
</dbReference>
<dbReference type="SUPFAM" id="SSF49785">
    <property type="entry name" value="Galactose-binding domain-like"/>
    <property type="match status" value="1"/>
</dbReference>
<dbReference type="GO" id="GO:0005975">
    <property type="term" value="P:carbohydrate metabolic process"/>
    <property type="evidence" value="ECO:0007669"/>
    <property type="project" value="InterPro"/>
</dbReference>
<sequence>MRSLLVLAAMALPVLAGQPLEIRFTKPPVGKGGASSGPSGSFGNADKYPASNWESQAQPVGNGRIGAMVFGNPLKERIQFNDITLWTGTDNPSGGYDVTQFGAYQNFGDLFLESGGPSDPVGSDPVSTSGQEPSNGQDIGNAGDGKADTKWCMEHQDKDIVWQIDLGAAKAVPGYSFTSANDVPARDPRTWKFEGSEDGKAWRTLDEHKGDAPYAKRGETKHYAVASDKSSRFRYYRFVFAPAKDDNHFQVADIALDGQESAGADGAAITDFSRTLDLSTAIHTTTWKQDGTKFTREVFASHPDNVIVVRITADKPGKVSGSIGMTDAHGQKSAASGSDDAFSGKLSNDLRYAARVKVLCDGGKVTTTADKVSWSGNAATLILGAATDYALDPKKNFRSGVDPDALVQKQIAVAAAKPYATLRASHIADFQKLMGRVDLDLGAAPDKPVDERLDAYKKGEADPNLEALMFHYGRYLLISSSRDVLPANLQGLWNDSNKPAWFSDYHININLQMNYWLAEPANLSDCAMPLFNWTTAMIPGSVAATKKAFGADTPGWTMRTSVNIFGGNGWDWNTPGSAWLAQHFWDHYAFTGDKAFLEKTAWPVLHDVSEYWLAHLVEKDGKLVAPKGWSPEHGPREDGVAHDQQIVWDLFNNTLAASKALGKRDAFTDKVAAARDKLLGPKIGSWGQLMEWTTERPNEEKSGHRHTSHLYAVYPGKQISMSGTPDFAKAAAVSLEARGTSGDSRRSWTWPWRTALWARLNRPDKAGEMIRGLLTYNTMPNLFTTHPPFQIDGNFGITAGICETLLQSHADELSILPALPPAWKDGSVKGLRGRGGFEVDAAWKDGKLTGTKIRSGLGQPASVRLPGNPATITLKETGGRTAQVAAKNGVFSFPTKAGTEYSIEL</sequence>
<dbReference type="Pfam" id="PF21307">
    <property type="entry name" value="Glyco_hydro_95_C"/>
    <property type="match status" value="1"/>
</dbReference>
<dbReference type="InterPro" id="IPR012341">
    <property type="entry name" value="6hp_glycosidase-like_sf"/>
</dbReference>
<dbReference type="Pfam" id="PF22633">
    <property type="entry name" value="F5_F8_type_C_2"/>
    <property type="match status" value="1"/>
</dbReference>
<dbReference type="InterPro" id="IPR027414">
    <property type="entry name" value="GH95_N_dom"/>
</dbReference>
<dbReference type="Gene3D" id="2.70.98.50">
    <property type="entry name" value="putative glycoside hydrolase family protein from bacillus halodurans"/>
    <property type="match status" value="1"/>
</dbReference>
<protein>
    <submittedName>
        <fullName evidence="4">Glycoside hydrolase N-terminal domain-containing protein</fullName>
    </submittedName>
</protein>
<dbReference type="PANTHER" id="PTHR31084:SF0">
    <property type="entry name" value="ALPHA-L-FUCOSIDASE 2"/>
    <property type="match status" value="1"/>
</dbReference>
<feature type="chain" id="PRO_5036988476" evidence="2">
    <location>
        <begin position="17"/>
        <end position="905"/>
    </location>
</feature>
<dbReference type="InterPro" id="IPR016518">
    <property type="entry name" value="Alpha-L-fucosidase"/>
</dbReference>
<evidence type="ECO:0000313" key="4">
    <source>
        <dbReference type="EMBL" id="QUE50277.1"/>
    </source>
</evidence>
<keyword evidence="2" id="KW-0732">Signal</keyword>
<dbReference type="KEGG" id="lamb:KBB96_15550"/>
<dbReference type="Pfam" id="PF14498">
    <property type="entry name" value="Glyco_hyd_65N_2"/>
    <property type="match status" value="2"/>
</dbReference>
<dbReference type="PANTHER" id="PTHR31084">
    <property type="entry name" value="ALPHA-L-FUCOSIDASE 2"/>
    <property type="match status" value="1"/>
</dbReference>
<dbReference type="InterPro" id="IPR008928">
    <property type="entry name" value="6-hairpin_glycosidase_sf"/>
</dbReference>
<organism evidence="4 5">
    <name type="scientific">Luteolibacter ambystomatis</name>
    <dbReference type="NCBI Taxonomy" id="2824561"/>
    <lineage>
        <taxon>Bacteria</taxon>
        <taxon>Pseudomonadati</taxon>
        <taxon>Verrucomicrobiota</taxon>
        <taxon>Verrucomicrobiia</taxon>
        <taxon>Verrucomicrobiales</taxon>
        <taxon>Verrucomicrobiaceae</taxon>
        <taxon>Luteolibacter</taxon>
    </lineage>
</organism>
<evidence type="ECO:0000259" key="3">
    <source>
        <dbReference type="PROSITE" id="PS50022"/>
    </source>
</evidence>
<dbReference type="Proteomes" id="UP000676169">
    <property type="component" value="Chromosome"/>
</dbReference>
<dbReference type="AlphaFoldDB" id="A0A975G6K9"/>
<feature type="signal peptide" evidence="2">
    <location>
        <begin position="1"/>
        <end position="16"/>
    </location>
</feature>
<dbReference type="Pfam" id="PF22124">
    <property type="entry name" value="Glyco_hydro_95_cat"/>
    <property type="match status" value="1"/>
</dbReference>
<dbReference type="Gene3D" id="1.50.10.10">
    <property type="match status" value="1"/>
</dbReference>
<dbReference type="PIRSF" id="PIRSF007663">
    <property type="entry name" value="UCP007663"/>
    <property type="match status" value="1"/>
</dbReference>
<evidence type="ECO:0000256" key="1">
    <source>
        <dbReference type="SAM" id="MobiDB-lite"/>
    </source>
</evidence>
<evidence type="ECO:0000256" key="2">
    <source>
        <dbReference type="SAM" id="SignalP"/>
    </source>
</evidence>
<accession>A0A975G6K9</accession>
<keyword evidence="5" id="KW-1185">Reference proteome</keyword>
<feature type="compositionally biased region" description="Polar residues" evidence="1">
    <location>
        <begin position="125"/>
        <end position="138"/>
    </location>
</feature>
<dbReference type="InterPro" id="IPR049053">
    <property type="entry name" value="AFCA-like_C"/>
</dbReference>
<keyword evidence="4" id="KW-0378">Hydrolase</keyword>
<dbReference type="InterPro" id="IPR008979">
    <property type="entry name" value="Galactose-bd-like_sf"/>
</dbReference>
<dbReference type="PROSITE" id="PS50022">
    <property type="entry name" value="FA58C_3"/>
    <property type="match status" value="1"/>
</dbReference>
<dbReference type="EMBL" id="CP073100">
    <property type="protein sequence ID" value="QUE50277.1"/>
    <property type="molecule type" value="Genomic_DNA"/>
</dbReference>
<proteinExistence type="predicted"/>
<gene>
    <name evidence="4" type="ORF">KBB96_15550</name>
</gene>
<dbReference type="InterPro" id="IPR000421">
    <property type="entry name" value="FA58C"/>
</dbReference>
<reference evidence="4" key="1">
    <citation type="submission" date="2021-04" db="EMBL/GenBank/DDBJ databases">
        <title>Luteolibacter sp. 32A isolated from the skin of an Anderson's salamander (Ambystoma andersonii).</title>
        <authorList>
            <person name="Spergser J."/>
            <person name="Busse H.-J."/>
        </authorList>
    </citation>
    <scope>NUCLEOTIDE SEQUENCE</scope>
    <source>
        <strain evidence="4">32A</strain>
    </source>
</reference>
<feature type="domain" description="F5/8 type C" evidence="3">
    <location>
        <begin position="109"/>
        <end position="259"/>
    </location>
</feature>
<dbReference type="GO" id="GO:0004560">
    <property type="term" value="F:alpha-L-fucosidase activity"/>
    <property type="evidence" value="ECO:0007669"/>
    <property type="project" value="InterPro"/>
</dbReference>
<dbReference type="SUPFAM" id="SSF48208">
    <property type="entry name" value="Six-hairpin glycosidases"/>
    <property type="match status" value="1"/>
</dbReference>
<dbReference type="InterPro" id="IPR054363">
    <property type="entry name" value="GH95_cat"/>
</dbReference>
<name>A0A975G6K9_9BACT</name>
<dbReference type="Gene3D" id="2.60.120.260">
    <property type="entry name" value="Galactose-binding domain-like"/>
    <property type="match status" value="1"/>
</dbReference>
<feature type="region of interest" description="Disordered" evidence="1">
    <location>
        <begin position="112"/>
        <end position="146"/>
    </location>
</feature>